<organism evidence="1 2">
    <name type="scientific">Phytophthora infestans (strain T30-4)</name>
    <name type="common">Potato late blight agent</name>
    <dbReference type="NCBI Taxonomy" id="403677"/>
    <lineage>
        <taxon>Eukaryota</taxon>
        <taxon>Sar</taxon>
        <taxon>Stramenopiles</taxon>
        <taxon>Oomycota</taxon>
        <taxon>Peronosporomycetes</taxon>
        <taxon>Peronosporales</taxon>
        <taxon>Peronosporaceae</taxon>
        <taxon>Phytophthora</taxon>
    </lineage>
</organism>
<keyword evidence="2" id="KW-1185">Reference proteome</keyword>
<accession>D0P4D4</accession>
<gene>
    <name evidence="1" type="ORF">PITG_21773</name>
</gene>
<dbReference type="AlphaFoldDB" id="D0P4D4"/>
<dbReference type="HOGENOM" id="CLU_1269077_0_0_1"/>
<dbReference type="EMBL" id="DS028568">
    <property type="protein sequence ID" value="EEY65094.1"/>
    <property type="molecule type" value="Genomic_DNA"/>
</dbReference>
<reference evidence="2" key="1">
    <citation type="journal article" date="2009" name="Nature">
        <title>Genome sequence and analysis of the Irish potato famine pathogen Phytophthora infestans.</title>
        <authorList>
            <consortium name="The Broad Institute Genome Sequencing Platform"/>
            <person name="Haas B.J."/>
            <person name="Kamoun S."/>
            <person name="Zody M.C."/>
            <person name="Jiang R.H."/>
            <person name="Handsaker R.E."/>
            <person name="Cano L.M."/>
            <person name="Grabherr M."/>
            <person name="Kodira C.D."/>
            <person name="Raffaele S."/>
            <person name="Torto-Alalibo T."/>
            <person name="Bozkurt T.O."/>
            <person name="Ah-Fong A.M."/>
            <person name="Alvarado L."/>
            <person name="Anderson V.L."/>
            <person name="Armstrong M.R."/>
            <person name="Avrova A."/>
            <person name="Baxter L."/>
            <person name="Beynon J."/>
            <person name="Boevink P.C."/>
            <person name="Bollmann S.R."/>
            <person name="Bos J.I."/>
            <person name="Bulone V."/>
            <person name="Cai G."/>
            <person name="Cakir C."/>
            <person name="Carrington J.C."/>
            <person name="Chawner M."/>
            <person name="Conti L."/>
            <person name="Costanzo S."/>
            <person name="Ewan R."/>
            <person name="Fahlgren N."/>
            <person name="Fischbach M.A."/>
            <person name="Fugelstad J."/>
            <person name="Gilroy E.M."/>
            <person name="Gnerre S."/>
            <person name="Green P.J."/>
            <person name="Grenville-Briggs L.J."/>
            <person name="Griffith J."/>
            <person name="Grunwald N.J."/>
            <person name="Horn K."/>
            <person name="Horner N.R."/>
            <person name="Hu C.H."/>
            <person name="Huitema E."/>
            <person name="Jeong D.H."/>
            <person name="Jones A.M."/>
            <person name="Jones J.D."/>
            <person name="Jones R.W."/>
            <person name="Karlsson E.K."/>
            <person name="Kunjeti S.G."/>
            <person name="Lamour K."/>
            <person name="Liu Z."/>
            <person name="Ma L."/>
            <person name="Maclean D."/>
            <person name="Chibucos M.C."/>
            <person name="McDonald H."/>
            <person name="McWalters J."/>
            <person name="Meijer H.J."/>
            <person name="Morgan W."/>
            <person name="Morris P.F."/>
            <person name="Munro C.A."/>
            <person name="O'Neill K."/>
            <person name="Ospina-Giraldo M."/>
            <person name="Pinzon A."/>
            <person name="Pritchard L."/>
            <person name="Ramsahoye B."/>
            <person name="Ren Q."/>
            <person name="Restrepo S."/>
            <person name="Roy S."/>
            <person name="Sadanandom A."/>
            <person name="Savidor A."/>
            <person name="Schornack S."/>
            <person name="Schwartz D.C."/>
            <person name="Schumann U.D."/>
            <person name="Schwessinger B."/>
            <person name="Seyer L."/>
            <person name="Sharpe T."/>
            <person name="Silvar C."/>
            <person name="Song J."/>
            <person name="Studholme D.J."/>
            <person name="Sykes S."/>
            <person name="Thines M."/>
            <person name="van de Vondervoort P.J."/>
            <person name="Phuntumart V."/>
            <person name="Wawra S."/>
            <person name="Weide R."/>
            <person name="Win J."/>
            <person name="Young C."/>
            <person name="Zhou S."/>
            <person name="Fry W."/>
            <person name="Meyers B.C."/>
            <person name="van West P."/>
            <person name="Ristaino J."/>
            <person name="Govers F."/>
            <person name="Birch P.R."/>
            <person name="Whisson S.C."/>
            <person name="Judelson H.S."/>
            <person name="Nusbaum C."/>
        </authorList>
    </citation>
    <scope>NUCLEOTIDE SEQUENCE [LARGE SCALE GENOMIC DNA]</scope>
    <source>
        <strain evidence="2">T30-4</strain>
    </source>
</reference>
<sequence length="218" mass="24315">MKANADASKDPALEDMAKYLGIPEEVLDSAEAKRASCDFRSPSEGFTKIVVSAPRGTFEKAERVVQENKLLGEIWTVLMGWAKRYFEGNADHIWQKLVDHTGKKPTLGGGRSRRRRQRRGRGAVRFNCSSFYKDDAEALDDFKFRQEKDEDASHYAISGRYSEPLQPYDSKVSCSSGHQLRVRGSIDLPVRLGSKAVSVKLVVADKLHVNAILVADAL</sequence>
<name>D0P4D4_PHYIT</name>
<dbReference type="KEGG" id="pif:PITG_21773"/>
<dbReference type="RefSeq" id="XP_002894841.1">
    <property type="nucleotide sequence ID" value="XM_002894795.1"/>
</dbReference>
<dbReference type="InParanoid" id="D0P4D4"/>
<dbReference type="Proteomes" id="UP000006643">
    <property type="component" value="Unassembled WGS sequence"/>
</dbReference>
<dbReference type="OrthoDB" id="126074at2759"/>
<proteinExistence type="predicted"/>
<protein>
    <submittedName>
        <fullName evidence="1">Uncharacterized protein</fullName>
    </submittedName>
</protein>
<evidence type="ECO:0000313" key="2">
    <source>
        <dbReference type="Proteomes" id="UP000006643"/>
    </source>
</evidence>
<dbReference type="VEuPathDB" id="FungiDB:PITG_21773"/>
<evidence type="ECO:0000313" key="1">
    <source>
        <dbReference type="EMBL" id="EEY65094.1"/>
    </source>
</evidence>
<dbReference type="GeneID" id="9477846"/>